<keyword evidence="1" id="KW-0067">ATP-binding</keyword>
<keyword evidence="1" id="KW-0347">Helicase</keyword>
<gene>
    <name evidence="1" type="primary">Pif1_4</name>
    <name evidence="1" type="ORF">G6Z77_0013283</name>
</gene>
<dbReference type="EMBL" id="JAANIB010002090">
    <property type="protein sequence ID" value="KAG5341706.1"/>
    <property type="molecule type" value="Genomic_DNA"/>
</dbReference>
<keyword evidence="2" id="KW-1185">Reference proteome</keyword>
<accession>A0A836FPS6</accession>
<name>A0A836FPS6_9HYME</name>
<comment type="caution">
    <text evidence="1">The sequence shown here is derived from an EMBL/GenBank/DDBJ whole genome shotgun (WGS) entry which is preliminary data.</text>
</comment>
<keyword evidence="1" id="KW-0547">Nucleotide-binding</keyword>
<proteinExistence type="predicted"/>
<protein>
    <submittedName>
        <fullName evidence="1">PIF1 helicase</fullName>
    </submittedName>
</protein>
<evidence type="ECO:0000313" key="1">
    <source>
        <dbReference type="EMBL" id="KAG5341706.1"/>
    </source>
</evidence>
<reference evidence="1 2" key="1">
    <citation type="submission" date="2020-02" db="EMBL/GenBank/DDBJ databases">
        <title>Relaxed selection underlies rapid genomic changes in the transitions from sociality to social parasitism in ants.</title>
        <authorList>
            <person name="Bi X."/>
        </authorList>
    </citation>
    <scope>NUCLEOTIDE SEQUENCE [LARGE SCALE GENOMIC DNA]</scope>
    <source>
        <strain evidence="1">BGI-DK2014b</strain>
        <tissue evidence="1">Whole body</tissue>
    </source>
</reference>
<feature type="non-terminal residue" evidence="1">
    <location>
        <position position="1"/>
    </location>
</feature>
<dbReference type="PANTHER" id="PTHR47642">
    <property type="entry name" value="ATP-DEPENDENT DNA HELICASE"/>
    <property type="match status" value="1"/>
</dbReference>
<organism evidence="1 2">
    <name type="scientific">Acromyrmex heyeri</name>
    <dbReference type="NCBI Taxonomy" id="230685"/>
    <lineage>
        <taxon>Eukaryota</taxon>
        <taxon>Metazoa</taxon>
        <taxon>Ecdysozoa</taxon>
        <taxon>Arthropoda</taxon>
        <taxon>Hexapoda</taxon>
        <taxon>Insecta</taxon>
        <taxon>Pterygota</taxon>
        <taxon>Neoptera</taxon>
        <taxon>Endopterygota</taxon>
        <taxon>Hymenoptera</taxon>
        <taxon>Apocrita</taxon>
        <taxon>Aculeata</taxon>
        <taxon>Formicoidea</taxon>
        <taxon>Formicidae</taxon>
        <taxon>Myrmicinae</taxon>
        <taxon>Acromyrmex</taxon>
    </lineage>
</organism>
<feature type="non-terminal residue" evidence="1">
    <location>
        <position position="310"/>
    </location>
</feature>
<keyword evidence="1" id="KW-0378">Hydrolase</keyword>
<dbReference type="Proteomes" id="UP000670152">
    <property type="component" value="Unassembled WGS sequence"/>
</dbReference>
<sequence length="310" mass="35727">MKISDRDKFDDNELDCNLIEAGAMKDLIDFDKVDAPIDLSIRIDLVTDSDVNVLQSRKIHFKGSSCDERLNELRTYINYRLIQYLLSTCYLCKTITKVDIKFEVFHKRVHRKQFPLSLSYGIIIHKSQGTCKNAMMDLGTSVFSDDQAYVDLSRVNTLEDLHLTNFNPTSVKANSGTIVEYNREKYDLCNDDHVSCYANRTQQDDSEFFTVLMSIYSEINDVLKFELKHVTSCSNTKCNYNVTTLKKNCLLILPIQSTLKRKKLEFSKWKTINGNCNECKDTVLKKKTVIESALSVLVIAQLIHFSKRCF</sequence>
<dbReference type="InterPro" id="IPR051055">
    <property type="entry name" value="PIF1_helicase"/>
</dbReference>
<dbReference type="AlphaFoldDB" id="A0A836FPS6"/>
<dbReference type="OrthoDB" id="416437at2759"/>
<dbReference type="GO" id="GO:0004386">
    <property type="term" value="F:helicase activity"/>
    <property type="evidence" value="ECO:0007669"/>
    <property type="project" value="UniProtKB-KW"/>
</dbReference>
<evidence type="ECO:0000313" key="2">
    <source>
        <dbReference type="Proteomes" id="UP000670152"/>
    </source>
</evidence>